<feature type="transmembrane region" description="Helical" evidence="4">
    <location>
        <begin position="209"/>
        <end position="229"/>
    </location>
</feature>
<evidence type="ECO:0000313" key="6">
    <source>
        <dbReference type="Proteomes" id="UP000094336"/>
    </source>
</evidence>
<dbReference type="GO" id="GO:0016020">
    <property type="term" value="C:membrane"/>
    <property type="evidence" value="ECO:0007669"/>
    <property type="project" value="UniProtKB-SubCell"/>
</dbReference>
<dbReference type="PANTHER" id="PTHR11360:SF315">
    <property type="entry name" value="TRANSPORTER MCH2-RELATED"/>
    <property type="match status" value="1"/>
</dbReference>
<evidence type="ECO:0008006" key="7">
    <source>
        <dbReference type="Google" id="ProtNLM"/>
    </source>
</evidence>
<dbReference type="RefSeq" id="XP_018986921.1">
    <property type="nucleotide sequence ID" value="XM_019127928.1"/>
</dbReference>
<feature type="transmembrane region" description="Helical" evidence="4">
    <location>
        <begin position="49"/>
        <end position="78"/>
    </location>
</feature>
<feature type="transmembrane region" description="Helical" evidence="4">
    <location>
        <begin position="286"/>
        <end position="305"/>
    </location>
</feature>
<comment type="subcellular location">
    <subcellularLocation>
        <location evidence="1">Membrane</location>
        <topology evidence="1">Multi-pass membrane protein</topology>
    </subcellularLocation>
</comment>
<feature type="transmembrane region" description="Helical" evidence="4">
    <location>
        <begin position="177"/>
        <end position="197"/>
    </location>
</feature>
<evidence type="ECO:0000256" key="1">
    <source>
        <dbReference type="ARBA" id="ARBA00004141"/>
    </source>
</evidence>
<accession>A0A1E3QVB3</accession>
<dbReference type="InterPro" id="IPR011701">
    <property type="entry name" value="MFS"/>
</dbReference>
<feature type="transmembrane region" description="Helical" evidence="4">
    <location>
        <begin position="146"/>
        <end position="165"/>
    </location>
</feature>
<dbReference type="SUPFAM" id="SSF103473">
    <property type="entry name" value="MFS general substrate transporter"/>
    <property type="match status" value="1"/>
</dbReference>
<name>A0A1E3QVB3_9ASCO</name>
<evidence type="ECO:0000313" key="5">
    <source>
        <dbReference type="EMBL" id="ODQ81593.1"/>
    </source>
</evidence>
<evidence type="ECO:0000256" key="2">
    <source>
        <dbReference type="ARBA" id="ARBA00006727"/>
    </source>
</evidence>
<keyword evidence="4" id="KW-0472">Membrane</keyword>
<keyword evidence="4" id="KW-0812">Transmembrane</keyword>
<keyword evidence="4" id="KW-1133">Transmembrane helix</keyword>
<comment type="similarity">
    <text evidence="2">Belongs to the major facilitator superfamily. Monocarboxylate porter (TC 2.A.1.13) family.</text>
</comment>
<dbReference type="EMBL" id="KV454427">
    <property type="protein sequence ID" value="ODQ81593.1"/>
    <property type="molecule type" value="Genomic_DNA"/>
</dbReference>
<feature type="transmembrane region" description="Helical" evidence="4">
    <location>
        <begin position="90"/>
        <end position="114"/>
    </location>
</feature>
<evidence type="ECO:0000256" key="3">
    <source>
        <dbReference type="SAM" id="MobiDB-lite"/>
    </source>
</evidence>
<dbReference type="Proteomes" id="UP000094336">
    <property type="component" value="Unassembled WGS sequence"/>
</dbReference>
<feature type="transmembrane region" description="Helical" evidence="4">
    <location>
        <begin position="376"/>
        <end position="396"/>
    </location>
</feature>
<dbReference type="OrthoDB" id="6499973at2759"/>
<proteinExistence type="inferred from homology"/>
<gene>
    <name evidence="5" type="ORF">BABINDRAFT_159866</name>
</gene>
<dbReference type="GO" id="GO:0022857">
    <property type="term" value="F:transmembrane transporter activity"/>
    <property type="evidence" value="ECO:0007669"/>
    <property type="project" value="InterPro"/>
</dbReference>
<feature type="transmembrane region" description="Helical" evidence="4">
    <location>
        <begin position="250"/>
        <end position="274"/>
    </location>
</feature>
<feature type="transmembrane region" description="Helical" evidence="4">
    <location>
        <begin position="312"/>
        <end position="334"/>
    </location>
</feature>
<keyword evidence="6" id="KW-1185">Reference proteome</keyword>
<feature type="transmembrane region" description="Helical" evidence="4">
    <location>
        <begin position="416"/>
        <end position="434"/>
    </location>
</feature>
<feature type="transmembrane region" description="Helical" evidence="4">
    <location>
        <begin position="121"/>
        <end position="140"/>
    </location>
</feature>
<reference evidence="6" key="1">
    <citation type="submission" date="2016-05" db="EMBL/GenBank/DDBJ databases">
        <title>Comparative genomics of biotechnologically important yeasts.</title>
        <authorList>
            <consortium name="DOE Joint Genome Institute"/>
            <person name="Riley R."/>
            <person name="Haridas S."/>
            <person name="Wolfe K.H."/>
            <person name="Lopes M.R."/>
            <person name="Hittinger C.T."/>
            <person name="Goker M."/>
            <person name="Salamov A."/>
            <person name="Wisecaver J."/>
            <person name="Long T.M."/>
            <person name="Aerts A.L."/>
            <person name="Barry K."/>
            <person name="Choi C."/>
            <person name="Clum A."/>
            <person name="Coughlan A.Y."/>
            <person name="Deshpande S."/>
            <person name="Douglass A.P."/>
            <person name="Hanson S.J."/>
            <person name="Klenk H.-P."/>
            <person name="Labutti K."/>
            <person name="Lapidus A."/>
            <person name="Lindquist E."/>
            <person name="Lipzen A."/>
            <person name="Meier-Kolthoff J.P."/>
            <person name="Ohm R.A."/>
            <person name="Otillar R.P."/>
            <person name="Pangilinan J."/>
            <person name="Peng Y."/>
            <person name="Rokas A."/>
            <person name="Rosa C.A."/>
            <person name="Scheuner C."/>
            <person name="Sibirny A.A."/>
            <person name="Slot J.C."/>
            <person name="Stielow J.B."/>
            <person name="Sun H."/>
            <person name="Kurtzman C.P."/>
            <person name="Blackwell M."/>
            <person name="Grigoriev I.V."/>
            <person name="Jeffries T.W."/>
        </authorList>
    </citation>
    <scope>NUCLEOTIDE SEQUENCE [LARGE SCALE GENOMIC DNA]</scope>
    <source>
        <strain evidence="6">NRRL Y-12698</strain>
    </source>
</reference>
<dbReference type="Gene3D" id="1.20.1250.20">
    <property type="entry name" value="MFS general substrate transporter like domains"/>
    <property type="match status" value="2"/>
</dbReference>
<dbReference type="PANTHER" id="PTHR11360">
    <property type="entry name" value="MONOCARBOXYLATE TRANSPORTER"/>
    <property type="match status" value="1"/>
</dbReference>
<dbReference type="InterPro" id="IPR036259">
    <property type="entry name" value="MFS_trans_sf"/>
</dbReference>
<dbReference type="AlphaFoldDB" id="A0A1E3QVB3"/>
<sequence>MKTKFLSVDGPLHSDPENLPIPTPSTLDESYDTDPKEYIQLFEIPDGGYGWVMVLAVFIINVSTWGANSGFAIYLAFYLETELFTTSAELYALIGGFSIGIGIAFSPVITYLCGVIGVRPVMIIGACVQLAGNLMASWSVSLWEIFMTQGILLGFGMTMLALPAISLLPQWFKKKRTLAGGIAASGSGAGGMMYNLAMSKIMQQYSYKWALRAQGIMCFVTVCIAIALIRVRTTIKGEFKIFDLTVVRTFGFLLAVLWVILTMFGYVVLMYNLADFTKSLGYSSHQASIVSAMISCGAFFIRPLVGFLSDRFGVITANIGAHLLCGIFALAMWIPARNYATAIAFAFILGGLMGSVWPSVATVVARVGGLTKFPVFFGMLWVFLGLSSMASPVIGIKLKAAPPAGLLVAPTQYHNVAVFVGCCYIGAALMLWILRAWIVARDELSGESSESDNGSELLLTVPFFSPFKKLFCWGSKLA</sequence>
<evidence type="ECO:0000256" key="4">
    <source>
        <dbReference type="SAM" id="Phobius"/>
    </source>
</evidence>
<organism evidence="5 6">
    <name type="scientific">Babjeviella inositovora NRRL Y-12698</name>
    <dbReference type="NCBI Taxonomy" id="984486"/>
    <lineage>
        <taxon>Eukaryota</taxon>
        <taxon>Fungi</taxon>
        <taxon>Dikarya</taxon>
        <taxon>Ascomycota</taxon>
        <taxon>Saccharomycotina</taxon>
        <taxon>Pichiomycetes</taxon>
        <taxon>Serinales incertae sedis</taxon>
        <taxon>Babjeviella</taxon>
    </lineage>
</organism>
<protein>
    <recommendedName>
        <fullName evidence="7">Major facilitator superfamily (MFS) profile domain-containing protein</fullName>
    </recommendedName>
</protein>
<dbReference type="Pfam" id="PF07690">
    <property type="entry name" value="MFS_1"/>
    <property type="match status" value="1"/>
</dbReference>
<feature type="transmembrane region" description="Helical" evidence="4">
    <location>
        <begin position="340"/>
        <end position="364"/>
    </location>
</feature>
<feature type="region of interest" description="Disordered" evidence="3">
    <location>
        <begin position="1"/>
        <end position="26"/>
    </location>
</feature>
<dbReference type="InterPro" id="IPR050327">
    <property type="entry name" value="Proton-linked_MCT"/>
</dbReference>
<dbReference type="GeneID" id="30145781"/>